<feature type="region of interest" description="Disordered" evidence="9">
    <location>
        <begin position="1"/>
        <end position="104"/>
    </location>
</feature>
<keyword evidence="11" id="KW-1185">Reference proteome</keyword>
<dbReference type="GO" id="GO:0097322">
    <property type="term" value="F:7SK snRNA binding"/>
    <property type="evidence" value="ECO:0007669"/>
    <property type="project" value="TreeGrafter"/>
</dbReference>
<reference evidence="10" key="1">
    <citation type="submission" date="2021-03" db="EMBL/GenBank/DDBJ databases">
        <title>Chromosome level genome of the anhydrobiotic midge Polypedilum vanderplanki.</title>
        <authorList>
            <person name="Yoshida Y."/>
            <person name="Kikawada T."/>
            <person name="Gusev O."/>
        </authorList>
    </citation>
    <scope>NUCLEOTIDE SEQUENCE</scope>
    <source>
        <strain evidence="10">NIAS01</strain>
        <tissue evidence="10">Whole body or cell culture</tissue>
    </source>
</reference>
<evidence type="ECO:0000256" key="4">
    <source>
        <dbReference type="ARBA" id="ARBA00023015"/>
    </source>
</evidence>
<gene>
    <name evidence="10" type="ORF">PVAND_004000</name>
</gene>
<evidence type="ECO:0000313" key="10">
    <source>
        <dbReference type="EMBL" id="KAG5674007.1"/>
    </source>
</evidence>
<dbReference type="PANTHER" id="PTHR13469">
    <property type="entry name" value="HEXAMETHYLENE BISACETAMIDE INDUCIBLE 1"/>
    <property type="match status" value="1"/>
</dbReference>
<evidence type="ECO:0000256" key="9">
    <source>
        <dbReference type="SAM" id="MobiDB-lite"/>
    </source>
</evidence>
<evidence type="ECO:0000313" key="11">
    <source>
        <dbReference type="Proteomes" id="UP001107558"/>
    </source>
</evidence>
<evidence type="ECO:0000256" key="5">
    <source>
        <dbReference type="ARBA" id="ARBA00023054"/>
    </source>
</evidence>
<dbReference type="AlphaFoldDB" id="A0A9J6BVS8"/>
<keyword evidence="7" id="KW-0539">Nucleus</keyword>
<proteinExistence type="inferred from homology"/>
<protein>
    <recommendedName>
        <fullName evidence="12">Protein HEXIM1</fullName>
    </recommendedName>
</protein>
<feature type="compositionally biased region" description="Basic residues" evidence="9">
    <location>
        <begin position="77"/>
        <end position="90"/>
    </location>
</feature>
<evidence type="ECO:0000256" key="2">
    <source>
        <dbReference type="ARBA" id="ARBA00008409"/>
    </source>
</evidence>
<feature type="compositionally biased region" description="Low complexity" evidence="9">
    <location>
        <begin position="57"/>
        <end position="76"/>
    </location>
</feature>
<keyword evidence="5 8" id="KW-0175">Coiled coil</keyword>
<evidence type="ECO:0000256" key="7">
    <source>
        <dbReference type="ARBA" id="ARBA00023242"/>
    </source>
</evidence>
<keyword evidence="6" id="KW-0804">Transcription</keyword>
<dbReference type="GO" id="GO:0005654">
    <property type="term" value="C:nucleoplasm"/>
    <property type="evidence" value="ECO:0007669"/>
    <property type="project" value="TreeGrafter"/>
</dbReference>
<evidence type="ECO:0008006" key="12">
    <source>
        <dbReference type="Google" id="ProtNLM"/>
    </source>
</evidence>
<organism evidence="10 11">
    <name type="scientific">Polypedilum vanderplanki</name>
    <name type="common">Sleeping chironomid midge</name>
    <dbReference type="NCBI Taxonomy" id="319348"/>
    <lineage>
        <taxon>Eukaryota</taxon>
        <taxon>Metazoa</taxon>
        <taxon>Ecdysozoa</taxon>
        <taxon>Arthropoda</taxon>
        <taxon>Hexapoda</taxon>
        <taxon>Insecta</taxon>
        <taxon>Pterygota</taxon>
        <taxon>Neoptera</taxon>
        <taxon>Endopterygota</taxon>
        <taxon>Diptera</taxon>
        <taxon>Nematocera</taxon>
        <taxon>Chironomoidea</taxon>
        <taxon>Chironomidae</taxon>
        <taxon>Chironominae</taxon>
        <taxon>Polypedilum</taxon>
        <taxon>Polypedilum</taxon>
    </lineage>
</organism>
<dbReference type="PANTHER" id="PTHR13469:SF8">
    <property type="entry name" value="HEXIM P-TEFB COMPLEX SUBUNIT 1"/>
    <property type="match status" value="1"/>
</dbReference>
<comment type="caution">
    <text evidence="10">The sequence shown here is derived from an EMBL/GenBank/DDBJ whole genome shotgun (WGS) entry which is preliminary data.</text>
</comment>
<dbReference type="Pfam" id="PF15313">
    <property type="entry name" value="HEXIM"/>
    <property type="match status" value="1"/>
</dbReference>
<accession>A0A9J6BVS8</accession>
<keyword evidence="4" id="KW-0805">Transcription regulation</keyword>
<dbReference type="PRINTS" id="PR02094">
    <property type="entry name" value="HEXIMFAMILY"/>
</dbReference>
<evidence type="ECO:0000256" key="8">
    <source>
        <dbReference type="SAM" id="Coils"/>
    </source>
</evidence>
<feature type="compositionally biased region" description="Basic and acidic residues" evidence="9">
    <location>
        <begin position="31"/>
        <end position="41"/>
    </location>
</feature>
<evidence type="ECO:0000256" key="6">
    <source>
        <dbReference type="ARBA" id="ARBA00023163"/>
    </source>
</evidence>
<dbReference type="Gene3D" id="6.10.250.2910">
    <property type="match status" value="1"/>
</dbReference>
<dbReference type="GO" id="GO:0004861">
    <property type="term" value="F:cyclin-dependent protein serine/threonine kinase inhibitor activity"/>
    <property type="evidence" value="ECO:0007669"/>
    <property type="project" value="InterPro"/>
</dbReference>
<name>A0A9J6BVS8_POLVA</name>
<dbReference type="InterPro" id="IPR024872">
    <property type="entry name" value="HEXIM"/>
</dbReference>
<feature type="compositionally biased region" description="Low complexity" evidence="9">
    <location>
        <begin position="242"/>
        <end position="260"/>
    </location>
</feature>
<feature type="coiled-coil region" evidence="8">
    <location>
        <begin position="190"/>
        <end position="224"/>
    </location>
</feature>
<feature type="compositionally biased region" description="Basic and acidic residues" evidence="9">
    <location>
        <begin position="1"/>
        <end position="21"/>
    </location>
</feature>
<keyword evidence="3" id="KW-0678">Repressor</keyword>
<dbReference type="EMBL" id="JADBJN010000003">
    <property type="protein sequence ID" value="KAG5674007.1"/>
    <property type="molecule type" value="Genomic_DNA"/>
</dbReference>
<evidence type="ECO:0000256" key="1">
    <source>
        <dbReference type="ARBA" id="ARBA00004123"/>
    </source>
</evidence>
<dbReference type="GO" id="GO:0005737">
    <property type="term" value="C:cytoplasm"/>
    <property type="evidence" value="ECO:0007669"/>
    <property type="project" value="InterPro"/>
</dbReference>
<dbReference type="Proteomes" id="UP001107558">
    <property type="component" value="Chromosome 3"/>
</dbReference>
<comment type="similarity">
    <text evidence="2">Belongs to the HEXIM family.</text>
</comment>
<dbReference type="GO" id="GO:0000122">
    <property type="term" value="P:negative regulation of transcription by RNA polymerase II"/>
    <property type="evidence" value="ECO:0007669"/>
    <property type="project" value="InterPro"/>
</dbReference>
<comment type="subcellular location">
    <subcellularLocation>
        <location evidence="1">Nucleus</location>
    </subcellularLocation>
</comment>
<dbReference type="OrthoDB" id="10058500at2759"/>
<feature type="region of interest" description="Disordered" evidence="9">
    <location>
        <begin position="227"/>
        <end position="286"/>
    </location>
</feature>
<sequence length="286" mass="33144">MDEEKNIGSECRDEISEKKNENVVTSSLVNDDEKTEEKNENENQINANESPKCMNTNQCKKTNQPQQQQQQQQNKKNYNRRRKRSYRTRKNSGNFKFNPKGKKRDIQAIRDQARQRHQLFFTDSQRLVPYNTNSFLMEDHFNYQPYNHHDSFSSSDCGMSGSIDEDEFLQKEFNMDYENLRSEQLNEMSKEQLIQEFLKLENQTEAKENEILALNNKIKELSRRLMQKNGGGNNESEDSESDSSTSSSSSSSSSCSSASDCGIMEHDANNDEYSSTVINELQPVKC</sequence>
<evidence type="ECO:0000256" key="3">
    <source>
        <dbReference type="ARBA" id="ARBA00022491"/>
    </source>
</evidence>